<dbReference type="Proteomes" id="UP000325286">
    <property type="component" value="Chromosome"/>
</dbReference>
<proteinExistence type="predicted"/>
<feature type="chain" id="PRO_5022890662" description="TNFR-Cys domain-containing protein" evidence="1">
    <location>
        <begin position="29"/>
        <end position="216"/>
    </location>
</feature>
<dbReference type="EMBL" id="CP042914">
    <property type="protein sequence ID" value="QEG43063.1"/>
    <property type="molecule type" value="Genomic_DNA"/>
</dbReference>
<sequence length="216" mass="22629" precursor="true">MKTISKLMLTIALLLPAAALTQTSVAQAGGLDCLGCSLCPKCDNCCSLSVDQVDVEKHCWEIECKQICIPKIVFPWQKADCCGQCVENGARIKTIKVLKKHKYTCPECEYTWTPSAAGCCGACCGSKCCDSGCGHGCDSGCDSACCAAPMGIEMGPSVPVPAPAPQGLAPQPYDAPVHADPAPSVLNPQSAEAPSASMLKVKKVQAVSFVRELFAR</sequence>
<name>A0A5B9R8R5_9BACT</name>
<evidence type="ECO:0000313" key="4">
    <source>
        <dbReference type="Proteomes" id="UP000325286"/>
    </source>
</evidence>
<gene>
    <name evidence="3" type="ORF">UC8_51070</name>
</gene>
<accession>A0A5B9R8R5</accession>
<feature type="signal peptide" evidence="1">
    <location>
        <begin position="1"/>
        <end position="28"/>
    </location>
</feature>
<protein>
    <recommendedName>
        <fullName evidence="2">TNFR-Cys domain-containing protein</fullName>
    </recommendedName>
</protein>
<reference evidence="3 4" key="1">
    <citation type="submission" date="2019-08" db="EMBL/GenBank/DDBJ databases">
        <title>Deep-cultivation of Planctomycetes and their phenomic and genomic characterization uncovers novel biology.</title>
        <authorList>
            <person name="Wiegand S."/>
            <person name="Jogler M."/>
            <person name="Boedeker C."/>
            <person name="Pinto D."/>
            <person name="Vollmers J."/>
            <person name="Rivas-Marin E."/>
            <person name="Kohn T."/>
            <person name="Peeters S.H."/>
            <person name="Heuer A."/>
            <person name="Rast P."/>
            <person name="Oberbeckmann S."/>
            <person name="Bunk B."/>
            <person name="Jeske O."/>
            <person name="Meyerdierks A."/>
            <person name="Storesund J.E."/>
            <person name="Kallscheuer N."/>
            <person name="Luecker S."/>
            <person name="Lage O.M."/>
            <person name="Pohl T."/>
            <person name="Merkel B.J."/>
            <person name="Hornburger P."/>
            <person name="Mueller R.-W."/>
            <person name="Bruemmer F."/>
            <person name="Labrenz M."/>
            <person name="Spormann A.M."/>
            <person name="Op den Camp H."/>
            <person name="Overmann J."/>
            <person name="Amann R."/>
            <person name="Jetten M.S.M."/>
            <person name="Mascher T."/>
            <person name="Medema M.H."/>
            <person name="Devos D.P."/>
            <person name="Kaster A.-K."/>
            <person name="Ovreas L."/>
            <person name="Rohde M."/>
            <person name="Galperin M.Y."/>
            <person name="Jogler C."/>
        </authorList>
    </citation>
    <scope>NUCLEOTIDE SEQUENCE [LARGE SCALE GENOMIC DNA]</scope>
    <source>
        <strain evidence="3 4">UC8</strain>
    </source>
</reference>
<evidence type="ECO:0000313" key="3">
    <source>
        <dbReference type="EMBL" id="QEG43063.1"/>
    </source>
</evidence>
<keyword evidence="1" id="KW-0732">Signal</keyword>
<dbReference type="PROSITE" id="PS00652">
    <property type="entry name" value="TNFR_NGFR_1"/>
    <property type="match status" value="1"/>
</dbReference>
<dbReference type="OrthoDB" id="289236at2"/>
<organism evidence="3 4">
    <name type="scientific">Roseimaritima ulvae</name>
    <dbReference type="NCBI Taxonomy" id="980254"/>
    <lineage>
        <taxon>Bacteria</taxon>
        <taxon>Pseudomonadati</taxon>
        <taxon>Planctomycetota</taxon>
        <taxon>Planctomycetia</taxon>
        <taxon>Pirellulales</taxon>
        <taxon>Pirellulaceae</taxon>
        <taxon>Roseimaritima</taxon>
    </lineage>
</organism>
<keyword evidence="4" id="KW-1185">Reference proteome</keyword>
<feature type="domain" description="TNFR-Cys" evidence="2">
    <location>
        <begin position="105"/>
        <end position="141"/>
    </location>
</feature>
<dbReference type="InterPro" id="IPR001368">
    <property type="entry name" value="TNFR/NGFR_Cys_rich_reg"/>
</dbReference>
<dbReference type="AlphaFoldDB" id="A0A5B9R8R5"/>
<evidence type="ECO:0000256" key="1">
    <source>
        <dbReference type="SAM" id="SignalP"/>
    </source>
</evidence>
<dbReference type="RefSeq" id="WP_068140998.1">
    <property type="nucleotide sequence ID" value="NZ_CP042914.1"/>
</dbReference>
<dbReference type="KEGG" id="rul:UC8_51070"/>
<evidence type="ECO:0000259" key="2">
    <source>
        <dbReference type="PROSITE" id="PS00652"/>
    </source>
</evidence>